<feature type="region of interest" description="Disordered" evidence="1">
    <location>
        <begin position="230"/>
        <end position="252"/>
    </location>
</feature>
<evidence type="ECO:0000256" key="1">
    <source>
        <dbReference type="SAM" id="MobiDB-lite"/>
    </source>
</evidence>
<sequence length="325" mass="37575">MSKYNIEGGIDFFSELYKSLDIEENDQKTEADNNVCLITNKPLEDKFVKLECDHKFNYIPLFNDIKNHKQKFNHMEGGNTKLKTNEIRCPYCRNKQVGVLPYYEDLILNKVNGVNFYDPSLNISSCNDYKLNLPKCKYLYPNLEYNADGKNPVEIGTTYSGKNCKFFTCMYSAQYNISQLIPNYHDAEMVTCCSHKNKILKEYNLELKNKAKEEAKKIKDEAKQKAIEEKEKAKEKKKKEKEENSKGEKKYVKKNKTKENVIIGSVTIEHSLTNNVDASNNILNSGCIEILKSGNKKGSQCGAKKHDDYRCKRHFNLLIDKPLHT</sequence>
<accession>A0A6C0ARA0</accession>
<proteinExistence type="predicted"/>
<dbReference type="EMBL" id="MN740767">
    <property type="protein sequence ID" value="QHS82427.1"/>
    <property type="molecule type" value="Genomic_DNA"/>
</dbReference>
<feature type="compositionally biased region" description="Basic and acidic residues" evidence="1">
    <location>
        <begin position="230"/>
        <end position="250"/>
    </location>
</feature>
<protein>
    <submittedName>
        <fullName evidence="2">Uncharacterized protein</fullName>
    </submittedName>
</protein>
<dbReference type="AlphaFoldDB" id="A0A6C0ARA0"/>
<organism evidence="2">
    <name type="scientific">viral metagenome</name>
    <dbReference type="NCBI Taxonomy" id="1070528"/>
    <lineage>
        <taxon>unclassified sequences</taxon>
        <taxon>metagenomes</taxon>
        <taxon>organismal metagenomes</taxon>
    </lineage>
</organism>
<reference evidence="2" key="1">
    <citation type="journal article" date="2020" name="Nature">
        <title>Giant virus diversity and host interactions through global metagenomics.</title>
        <authorList>
            <person name="Schulz F."/>
            <person name="Roux S."/>
            <person name="Paez-Espino D."/>
            <person name="Jungbluth S."/>
            <person name="Walsh D.A."/>
            <person name="Denef V.J."/>
            <person name="McMahon K.D."/>
            <person name="Konstantinidis K.T."/>
            <person name="Eloe-Fadrosh E.A."/>
            <person name="Kyrpides N.C."/>
            <person name="Woyke T."/>
        </authorList>
    </citation>
    <scope>NUCLEOTIDE SEQUENCE</scope>
    <source>
        <strain evidence="2">GVMAG-S-1101165-79</strain>
    </source>
</reference>
<evidence type="ECO:0000313" key="2">
    <source>
        <dbReference type="EMBL" id="QHS82427.1"/>
    </source>
</evidence>
<name>A0A6C0ARA0_9ZZZZ</name>